<dbReference type="SUPFAM" id="SSF53850">
    <property type="entry name" value="Periplasmic binding protein-like II"/>
    <property type="match status" value="1"/>
</dbReference>
<reference evidence="4 5" key="1">
    <citation type="submission" date="2019-01" db="EMBL/GenBank/DDBJ databases">
        <title>Complete genome sequence of Cohnella hallensis HS21 isolated from Korean fir (Abies koreana) rhizospheric soil.</title>
        <authorList>
            <person name="Jiang L."/>
            <person name="Kang S.W."/>
            <person name="Kim S."/>
            <person name="Jung J."/>
            <person name="Kim C.Y."/>
            <person name="Kim D.H."/>
            <person name="Kim S.W."/>
            <person name="Lee J."/>
        </authorList>
    </citation>
    <scope>NUCLEOTIDE SEQUENCE [LARGE SCALE GENOMIC DNA]</scope>
    <source>
        <strain evidence="4 5">HS21</strain>
    </source>
</reference>
<dbReference type="KEGG" id="cohn:KCTCHS21_49570"/>
<feature type="chain" id="PRO_5038752196" evidence="2">
    <location>
        <begin position="23"/>
        <end position="269"/>
    </location>
</feature>
<feature type="signal peptide" evidence="2">
    <location>
        <begin position="1"/>
        <end position="22"/>
    </location>
</feature>
<dbReference type="Pfam" id="PF00497">
    <property type="entry name" value="SBP_bac_3"/>
    <property type="match status" value="1"/>
</dbReference>
<dbReference type="RefSeq" id="WP_130614335.1">
    <property type="nucleotide sequence ID" value="NZ_AP019400.1"/>
</dbReference>
<evidence type="ECO:0000313" key="4">
    <source>
        <dbReference type="EMBL" id="BBI35558.1"/>
    </source>
</evidence>
<dbReference type="EMBL" id="AP019400">
    <property type="protein sequence ID" value="BBI35558.1"/>
    <property type="molecule type" value="Genomic_DNA"/>
</dbReference>
<organism evidence="4 5">
    <name type="scientific">Cohnella abietis</name>
    <dbReference type="NCBI Taxonomy" id="2507935"/>
    <lineage>
        <taxon>Bacteria</taxon>
        <taxon>Bacillati</taxon>
        <taxon>Bacillota</taxon>
        <taxon>Bacilli</taxon>
        <taxon>Bacillales</taxon>
        <taxon>Paenibacillaceae</taxon>
        <taxon>Cohnella</taxon>
    </lineage>
</organism>
<name>A0A3T1DC75_9BACL</name>
<dbReference type="SMART" id="SM00062">
    <property type="entry name" value="PBPb"/>
    <property type="match status" value="1"/>
</dbReference>
<keyword evidence="5" id="KW-1185">Reference proteome</keyword>
<sequence>MRKIMLSLLVVTMLAVVLSACGKSNSEGSKGDSVKKIVVGTGTKFPQVFFLDDKGELAGFDIELLKEIDKRLPQYEFEFTTSDLTNLFLSLKTNKVDLIAHQLEKNPEREAEYLFNELPYAYWKSKIIVSKDNNEPIKSLADLKDKKAIVTANSAAATMLENYNKEHDNAIKIVYQSGAANDMLTQISSGRADFFIAPDFTLGIVDPKGLLKSVGEPLTSSDIQYVFRKDDPDSKTLADAIDGVLKELRADGTLTALSNKWLGFDATVK</sequence>
<dbReference type="Gene3D" id="3.40.190.10">
    <property type="entry name" value="Periplasmic binding protein-like II"/>
    <property type="match status" value="2"/>
</dbReference>
<dbReference type="InterPro" id="IPR001638">
    <property type="entry name" value="Solute-binding_3/MltF_N"/>
</dbReference>
<keyword evidence="1 2" id="KW-0732">Signal</keyword>
<dbReference type="PROSITE" id="PS51257">
    <property type="entry name" value="PROKAR_LIPOPROTEIN"/>
    <property type="match status" value="1"/>
</dbReference>
<dbReference type="PANTHER" id="PTHR35936">
    <property type="entry name" value="MEMBRANE-BOUND LYTIC MUREIN TRANSGLYCOSYLASE F"/>
    <property type="match status" value="1"/>
</dbReference>
<protein>
    <submittedName>
        <fullName evidence="4">L-cystine-binding protein TcyK</fullName>
    </submittedName>
</protein>
<gene>
    <name evidence="4" type="primary">tcyK_2</name>
    <name evidence="4" type="ORF">KCTCHS21_49570</name>
</gene>
<evidence type="ECO:0000256" key="2">
    <source>
        <dbReference type="SAM" id="SignalP"/>
    </source>
</evidence>
<dbReference type="OrthoDB" id="8613538at2"/>
<evidence type="ECO:0000259" key="3">
    <source>
        <dbReference type="SMART" id="SM00062"/>
    </source>
</evidence>
<dbReference type="PANTHER" id="PTHR35936:SF18">
    <property type="entry name" value="L-CYSTINE-BINDING PROTEIN TCYJ"/>
    <property type="match status" value="1"/>
</dbReference>
<evidence type="ECO:0000256" key="1">
    <source>
        <dbReference type="ARBA" id="ARBA00022729"/>
    </source>
</evidence>
<feature type="domain" description="Solute-binding protein family 3/N-terminal" evidence="3">
    <location>
        <begin position="36"/>
        <end position="265"/>
    </location>
</feature>
<proteinExistence type="predicted"/>
<evidence type="ECO:0000313" key="5">
    <source>
        <dbReference type="Proteomes" id="UP000289856"/>
    </source>
</evidence>
<dbReference type="AlphaFoldDB" id="A0A3T1DC75"/>
<accession>A0A3T1DC75</accession>
<dbReference type="Proteomes" id="UP000289856">
    <property type="component" value="Chromosome"/>
</dbReference>